<gene>
    <name evidence="1" type="ORF">BN1211_2528</name>
</gene>
<dbReference type="EMBL" id="CDQK01000003">
    <property type="protein sequence ID" value="CEP22236.1"/>
    <property type="molecule type" value="Genomic_DNA"/>
</dbReference>
<sequence>MPTMQAHVRMINYIFGFWTRYALRHIHHTLRLHYNHQLIAYRTSSASELISRTFDRKWKRSKLFQRLLLRWTKYSSRLNLKEN</sequence>
<protein>
    <submittedName>
        <fullName evidence="1">Uncharacterized protein</fullName>
    </submittedName>
</protein>
<evidence type="ECO:0000313" key="1">
    <source>
        <dbReference type="EMBL" id="CEP22236.1"/>
    </source>
</evidence>
<reference evidence="2" key="1">
    <citation type="journal article" date="2015" name="J. Biotechnol.">
        <title>The structure of the Cyberlindnera jadinii genome and its relation to Candida utilis analyzed by the occurrence of single nucleotide polymorphisms.</title>
        <authorList>
            <person name="Rupp O."/>
            <person name="Brinkrolf K."/>
            <person name="Buerth C."/>
            <person name="Kunigo M."/>
            <person name="Schneider J."/>
            <person name="Jaenicke S."/>
            <person name="Goesmann A."/>
            <person name="Puehler A."/>
            <person name="Jaeger K.-E."/>
            <person name="Ernst J.F."/>
        </authorList>
    </citation>
    <scope>NUCLEOTIDE SEQUENCE [LARGE SCALE GENOMIC DNA]</scope>
    <source>
        <strain evidence="2">ATCC 18201 / CBS 1600 / BCRC 20928 / JCM 3617 / NBRC 0987 / NRRL Y-1542</strain>
    </source>
</reference>
<dbReference type="AlphaFoldDB" id="A0A0H5C341"/>
<accession>A0A0H5C341</accession>
<dbReference type="Proteomes" id="UP000038830">
    <property type="component" value="Unassembled WGS sequence"/>
</dbReference>
<evidence type="ECO:0000313" key="2">
    <source>
        <dbReference type="Proteomes" id="UP000038830"/>
    </source>
</evidence>
<proteinExistence type="predicted"/>
<organism evidence="1 2">
    <name type="scientific">Cyberlindnera jadinii (strain ATCC 18201 / CBS 1600 / BCRC 20928 / JCM 3617 / NBRC 0987 / NRRL Y-1542)</name>
    <name type="common">Torula yeast</name>
    <name type="synonym">Candida utilis</name>
    <dbReference type="NCBI Taxonomy" id="983966"/>
    <lineage>
        <taxon>Eukaryota</taxon>
        <taxon>Fungi</taxon>
        <taxon>Dikarya</taxon>
        <taxon>Ascomycota</taxon>
        <taxon>Saccharomycotina</taxon>
        <taxon>Saccharomycetes</taxon>
        <taxon>Phaffomycetales</taxon>
        <taxon>Phaffomycetaceae</taxon>
        <taxon>Cyberlindnera</taxon>
    </lineage>
</organism>
<name>A0A0H5C341_CYBJN</name>